<dbReference type="AlphaFoldDB" id="A0A4V3CDN4"/>
<reference evidence="1 2" key="1">
    <citation type="submission" date="2019-03" db="EMBL/GenBank/DDBJ databases">
        <title>Subsurface microbial communities from deep shales in Ohio and West Virginia, USA.</title>
        <authorList>
            <person name="Wrighton K."/>
        </authorList>
    </citation>
    <scope>NUCLEOTIDE SEQUENCE [LARGE SCALE GENOMIC DNA]</scope>
    <source>
        <strain evidence="1 2">MA284_T2</strain>
    </source>
</reference>
<accession>A0A4V3CDN4</accession>
<evidence type="ECO:0000313" key="2">
    <source>
        <dbReference type="Proteomes" id="UP000295064"/>
    </source>
</evidence>
<gene>
    <name evidence="1" type="ORF">DFR79_13257</name>
</gene>
<sequence>MIEFKKIKKIELDVYDLIKRYERTGTKKELLKELREINKDMLKAQQGKPAAAKEIKKALEISKQARRDDNTSWRAGNIAGLEKALRIIKENK</sequence>
<proteinExistence type="predicted"/>
<dbReference type="Proteomes" id="UP000295064">
    <property type="component" value="Unassembled WGS sequence"/>
</dbReference>
<evidence type="ECO:0000313" key="1">
    <source>
        <dbReference type="EMBL" id="TDO77725.1"/>
    </source>
</evidence>
<comment type="caution">
    <text evidence="1">The sequence shown here is derived from an EMBL/GenBank/DDBJ whole genome shotgun (WGS) entry which is preliminary data.</text>
</comment>
<organism evidence="1 2">
    <name type="scientific">Halanaerobium saccharolyticum</name>
    <dbReference type="NCBI Taxonomy" id="43595"/>
    <lineage>
        <taxon>Bacteria</taxon>
        <taxon>Bacillati</taxon>
        <taxon>Bacillota</taxon>
        <taxon>Clostridia</taxon>
        <taxon>Halanaerobiales</taxon>
        <taxon>Halanaerobiaceae</taxon>
        <taxon>Halanaerobium</taxon>
    </lineage>
</organism>
<dbReference type="EMBL" id="SNWX01000032">
    <property type="protein sequence ID" value="TDO77725.1"/>
    <property type="molecule type" value="Genomic_DNA"/>
</dbReference>
<name>A0A4V3CDN4_9FIRM</name>
<protein>
    <submittedName>
        <fullName evidence="1">Uncharacterized protein</fullName>
    </submittedName>
</protein>
<dbReference type="RefSeq" id="WP_133516102.1">
    <property type="nucleotide sequence ID" value="NZ_SNWX01000032.1"/>
</dbReference>